<proteinExistence type="predicted"/>
<evidence type="ECO:0000313" key="1">
    <source>
        <dbReference type="EMBL" id="CAG8693219.1"/>
    </source>
</evidence>
<gene>
    <name evidence="1" type="ORF">SPELUC_LOCUS10870</name>
</gene>
<reference evidence="1" key="1">
    <citation type="submission" date="2021-06" db="EMBL/GenBank/DDBJ databases">
        <authorList>
            <person name="Kallberg Y."/>
            <person name="Tangrot J."/>
            <person name="Rosling A."/>
        </authorList>
    </citation>
    <scope>NUCLEOTIDE SEQUENCE</scope>
    <source>
        <strain evidence="1">28 12/20/2015</strain>
    </source>
</reference>
<name>A0ACA9P7W2_9GLOM</name>
<sequence>DSSNDNERFNSIIRLELVKEYLEKAQDIVKKGRTQDRDEHVKHIQINKELNPKEKKFCLEYLRELIAEENFSQRVQFVQDPRSKKYYIRIYTYEMKIVKKINSLNEKSRQVIRTGPKVVALKLINGLNDQNNKLIEEVISRIKSFSQVSHGIKCHGLTKFPDKGKVVLLFDYMENGDLNAFLKYYQNIMKSCWDANPSERPSAETLFQHFSTDLEKMSCSKQVIPELETIFSRSHFHVANETISVTHEFVNLPEPKNETNL</sequence>
<feature type="non-terminal residue" evidence="1">
    <location>
        <position position="1"/>
    </location>
</feature>
<dbReference type="Proteomes" id="UP000789366">
    <property type="component" value="Unassembled WGS sequence"/>
</dbReference>
<organism evidence="1 2">
    <name type="scientific">Cetraspora pellucida</name>
    <dbReference type="NCBI Taxonomy" id="1433469"/>
    <lineage>
        <taxon>Eukaryota</taxon>
        <taxon>Fungi</taxon>
        <taxon>Fungi incertae sedis</taxon>
        <taxon>Mucoromycota</taxon>
        <taxon>Glomeromycotina</taxon>
        <taxon>Glomeromycetes</taxon>
        <taxon>Diversisporales</taxon>
        <taxon>Gigasporaceae</taxon>
        <taxon>Cetraspora</taxon>
    </lineage>
</organism>
<evidence type="ECO:0000313" key="2">
    <source>
        <dbReference type="Proteomes" id="UP000789366"/>
    </source>
</evidence>
<accession>A0ACA9P7W2</accession>
<protein>
    <submittedName>
        <fullName evidence="1">12445_t:CDS:1</fullName>
    </submittedName>
</protein>
<comment type="caution">
    <text evidence="1">The sequence shown here is derived from an EMBL/GenBank/DDBJ whole genome shotgun (WGS) entry which is preliminary data.</text>
</comment>
<feature type="non-terminal residue" evidence="1">
    <location>
        <position position="261"/>
    </location>
</feature>
<dbReference type="EMBL" id="CAJVPW010021380">
    <property type="protein sequence ID" value="CAG8693219.1"/>
    <property type="molecule type" value="Genomic_DNA"/>
</dbReference>
<keyword evidence="2" id="KW-1185">Reference proteome</keyword>